<organism evidence="9 10">
    <name type="scientific">Mesorhabditis spiculigera</name>
    <dbReference type="NCBI Taxonomy" id="96644"/>
    <lineage>
        <taxon>Eukaryota</taxon>
        <taxon>Metazoa</taxon>
        <taxon>Ecdysozoa</taxon>
        <taxon>Nematoda</taxon>
        <taxon>Chromadorea</taxon>
        <taxon>Rhabditida</taxon>
        <taxon>Rhabditina</taxon>
        <taxon>Rhabditomorpha</taxon>
        <taxon>Rhabditoidea</taxon>
        <taxon>Rhabditidae</taxon>
        <taxon>Mesorhabditinae</taxon>
        <taxon>Mesorhabditis</taxon>
    </lineage>
</organism>
<evidence type="ECO:0000259" key="7">
    <source>
        <dbReference type="PROSITE" id="PS51394"/>
    </source>
</evidence>
<comment type="subcellular location">
    <subcellularLocation>
        <location evidence="1">Cytoplasm</location>
    </subcellularLocation>
</comment>
<dbReference type="SUPFAM" id="SSF50978">
    <property type="entry name" value="WD40 repeat-like"/>
    <property type="match status" value="1"/>
</dbReference>
<keyword evidence="4 6" id="KW-0853">WD repeat</keyword>
<dbReference type="PROSITE" id="PS50294">
    <property type="entry name" value="WD_REPEATS_REGION"/>
    <property type="match status" value="2"/>
</dbReference>
<dbReference type="Proteomes" id="UP001177023">
    <property type="component" value="Unassembled WGS sequence"/>
</dbReference>
<evidence type="ECO:0008006" key="11">
    <source>
        <dbReference type="Google" id="ProtNLM"/>
    </source>
</evidence>
<dbReference type="InterPro" id="IPR038122">
    <property type="entry name" value="PFU_sf"/>
</dbReference>
<dbReference type="InterPro" id="IPR011989">
    <property type="entry name" value="ARM-like"/>
</dbReference>
<evidence type="ECO:0000256" key="2">
    <source>
        <dbReference type="ARBA" id="ARBA00008495"/>
    </source>
</evidence>
<accession>A0AA36DI45</accession>
<dbReference type="AlphaFoldDB" id="A0AA36DI45"/>
<evidence type="ECO:0000256" key="1">
    <source>
        <dbReference type="ARBA" id="ARBA00004496"/>
    </source>
</evidence>
<dbReference type="Pfam" id="PF00400">
    <property type="entry name" value="WD40"/>
    <property type="match status" value="5"/>
</dbReference>
<dbReference type="CDD" id="cd00200">
    <property type="entry name" value="WD40"/>
    <property type="match status" value="1"/>
</dbReference>
<dbReference type="GO" id="GO:0043130">
    <property type="term" value="F:ubiquitin binding"/>
    <property type="evidence" value="ECO:0007669"/>
    <property type="project" value="TreeGrafter"/>
</dbReference>
<name>A0AA36DI45_9BILA</name>
<dbReference type="GO" id="GO:0005634">
    <property type="term" value="C:nucleus"/>
    <property type="evidence" value="ECO:0007669"/>
    <property type="project" value="TreeGrafter"/>
</dbReference>
<evidence type="ECO:0000313" key="10">
    <source>
        <dbReference type="Proteomes" id="UP001177023"/>
    </source>
</evidence>
<dbReference type="GO" id="GO:0043161">
    <property type="term" value="P:proteasome-mediated ubiquitin-dependent protein catabolic process"/>
    <property type="evidence" value="ECO:0007669"/>
    <property type="project" value="TreeGrafter"/>
</dbReference>
<dbReference type="Gene3D" id="3.10.20.870">
    <property type="entry name" value="PFU (PLAA family ubiquitin binding), C-terminal domain"/>
    <property type="match status" value="2"/>
</dbReference>
<keyword evidence="5" id="KW-0677">Repeat</keyword>
<evidence type="ECO:0000259" key="8">
    <source>
        <dbReference type="PROSITE" id="PS51396"/>
    </source>
</evidence>
<sequence>MTTTDDKPYKLSRVIEAHKSDVKCLQSTSSGLLISGGRDETVRFWQKKGGEFTEVSNFPQGANVYVNSLAYYEAQDNNEWRLFVGRKDGVVNVYGPGTTPDKPIHTLILHEQNVSCMSVDQKQGLLLTGSWDKTAMVLSVHDPIEEHQKGIRLVGHTLSVLAVQTLPEEGWFLTAGSDRTVRMWKNDIEKGQFTGHKDVVRALCVLSRERFLSASNDATIILWDITDGSAISKFSSLMDNFIYSLTPQPNGGFVTTSEGGFVEVWKKLEDEEFTFTNDDCIKTPANSIWTACTLPNGDLVTAGSDGKIYIWTRNEKREASATVRETFDAAVAEKTAKEMELAEKQSSETVVIKVSLDDSGSQLELRYQKGSDPSIAAQKFITDNNLPASYLNEITDYIVQNIPEAKAAVAKKYRTQETQRINVDGELWDYAFDVSVDDGRQLRLCYNAGEDMDYAAQRFVEKHNLPMKFLAQVSGLLRREMAGHAPEPAMPVAAVADPFTGGGRYIPGGASSGTEGTADPFTGGGRYVPGSAPATQPTTRHADKTRPKGEFWPISSYYTFGVEQLSQKAKDKLLEINAKQTGFQLNDEQMSSLFDVLSVPPGSLEITDTLTAAIDLAFRWEIQDLLPAVDIFRIALLHEKLNDLYCSPKKRGRETLERLNAIMISDPPDAIRALVCRAIANAFTHDGGREMMMMDVKYTAKLLAQQILHAKPVVQVAAATALANWALLLLQRSLHISELGPREDLIRVIIETFEEEPAFGGRSEVALFRLMQCLVSLMWGDSQVIKTCKNRNLASIVSKLKDSVVEENGKAIARDIVEMINAV</sequence>
<comment type="similarity">
    <text evidence="2">Belongs to the WD repeat PLAP family.</text>
</comment>
<feature type="repeat" description="WD" evidence="6">
    <location>
        <begin position="15"/>
        <end position="55"/>
    </location>
</feature>
<feature type="domain" description="PUL" evidence="8">
    <location>
        <begin position="550"/>
        <end position="819"/>
    </location>
</feature>
<dbReference type="SMART" id="SM00320">
    <property type="entry name" value="WD40"/>
    <property type="match status" value="6"/>
</dbReference>
<feature type="repeat" description="WD" evidence="6">
    <location>
        <begin position="153"/>
        <end position="185"/>
    </location>
</feature>
<evidence type="ECO:0000256" key="6">
    <source>
        <dbReference type="PROSITE-ProRule" id="PRU00221"/>
    </source>
</evidence>
<evidence type="ECO:0000256" key="4">
    <source>
        <dbReference type="ARBA" id="ARBA00022574"/>
    </source>
</evidence>
<dbReference type="InterPro" id="IPR036322">
    <property type="entry name" value="WD40_repeat_dom_sf"/>
</dbReference>
<dbReference type="InterPro" id="IPR015943">
    <property type="entry name" value="WD40/YVTN_repeat-like_dom_sf"/>
</dbReference>
<dbReference type="PANTHER" id="PTHR19849:SF0">
    <property type="entry name" value="PHOSPHOLIPASE A-2-ACTIVATING PROTEIN"/>
    <property type="match status" value="1"/>
</dbReference>
<evidence type="ECO:0000256" key="5">
    <source>
        <dbReference type="ARBA" id="ARBA00022737"/>
    </source>
</evidence>
<dbReference type="PROSITE" id="PS51396">
    <property type="entry name" value="PUL"/>
    <property type="match status" value="1"/>
</dbReference>
<dbReference type="PROSITE" id="PS50082">
    <property type="entry name" value="WD_REPEATS_2"/>
    <property type="match status" value="3"/>
</dbReference>
<comment type="caution">
    <text evidence="9">The sequence shown here is derived from an EMBL/GenBank/DDBJ whole genome shotgun (WGS) entry which is preliminary data.</text>
</comment>
<feature type="domain" description="PFU" evidence="7">
    <location>
        <begin position="388"/>
        <end position="491"/>
    </location>
</feature>
<dbReference type="Pfam" id="PF08324">
    <property type="entry name" value="PUL"/>
    <property type="match status" value="1"/>
</dbReference>
<dbReference type="GO" id="GO:0005737">
    <property type="term" value="C:cytoplasm"/>
    <property type="evidence" value="ECO:0007669"/>
    <property type="project" value="UniProtKB-SubCell"/>
</dbReference>
<feature type="repeat" description="WD" evidence="6">
    <location>
        <begin position="193"/>
        <end position="233"/>
    </location>
</feature>
<evidence type="ECO:0000256" key="3">
    <source>
        <dbReference type="ARBA" id="ARBA00022490"/>
    </source>
</evidence>
<dbReference type="Pfam" id="PF09070">
    <property type="entry name" value="PFU"/>
    <property type="match status" value="2"/>
</dbReference>
<keyword evidence="10" id="KW-1185">Reference proteome</keyword>
<dbReference type="Gene3D" id="2.130.10.10">
    <property type="entry name" value="YVTN repeat-like/Quinoprotein amine dehydrogenase"/>
    <property type="match status" value="1"/>
</dbReference>
<dbReference type="InterPro" id="IPR001680">
    <property type="entry name" value="WD40_rpt"/>
</dbReference>
<keyword evidence="3" id="KW-0963">Cytoplasm</keyword>
<dbReference type="InterPro" id="IPR013535">
    <property type="entry name" value="PUL_dom"/>
</dbReference>
<dbReference type="GO" id="GO:0010992">
    <property type="term" value="P:ubiquitin recycling"/>
    <property type="evidence" value="ECO:0007669"/>
    <property type="project" value="TreeGrafter"/>
</dbReference>
<gene>
    <name evidence="9" type="ORF">MSPICULIGERA_LOCUS25164</name>
</gene>
<evidence type="ECO:0000313" key="9">
    <source>
        <dbReference type="EMBL" id="CAJ0587187.1"/>
    </source>
</evidence>
<protein>
    <recommendedName>
        <fullName evidence="11">Phospholipase A-2-activating protein</fullName>
    </recommendedName>
</protein>
<dbReference type="Gene3D" id="1.25.10.10">
    <property type="entry name" value="Leucine-rich Repeat Variant"/>
    <property type="match status" value="1"/>
</dbReference>
<dbReference type="EMBL" id="CATQJA010002709">
    <property type="protein sequence ID" value="CAJ0587187.1"/>
    <property type="molecule type" value="Genomic_DNA"/>
</dbReference>
<reference evidence="9" key="1">
    <citation type="submission" date="2023-06" db="EMBL/GenBank/DDBJ databases">
        <authorList>
            <person name="Delattre M."/>
        </authorList>
    </citation>
    <scope>NUCLEOTIDE SEQUENCE</scope>
    <source>
        <strain evidence="9">AF72</strain>
    </source>
</reference>
<proteinExistence type="inferred from homology"/>
<feature type="non-terminal residue" evidence="9">
    <location>
        <position position="1"/>
    </location>
</feature>
<dbReference type="PROSITE" id="PS51394">
    <property type="entry name" value="PFU"/>
    <property type="match status" value="1"/>
</dbReference>
<dbReference type="InterPro" id="IPR015155">
    <property type="entry name" value="PFU"/>
</dbReference>
<dbReference type="PANTHER" id="PTHR19849">
    <property type="entry name" value="PHOSPHOLIPASE A-2-ACTIVATING PROTEIN"/>
    <property type="match status" value="1"/>
</dbReference>